<gene>
    <name evidence="11" type="ORF">QBC47DRAFT_331540</name>
</gene>
<keyword evidence="12" id="KW-1185">Reference proteome</keyword>
<feature type="transmembrane region" description="Helical" evidence="8">
    <location>
        <begin position="420"/>
        <end position="438"/>
    </location>
</feature>
<dbReference type="GO" id="GO:0006888">
    <property type="term" value="P:endoplasmic reticulum to Golgi vesicle-mediated transport"/>
    <property type="evidence" value="ECO:0007669"/>
    <property type="project" value="TreeGrafter"/>
</dbReference>
<dbReference type="InterPro" id="IPR051136">
    <property type="entry name" value="Intracellular_Lectin-GPT"/>
</dbReference>
<dbReference type="GO" id="GO:0000139">
    <property type="term" value="C:Golgi membrane"/>
    <property type="evidence" value="ECO:0007669"/>
    <property type="project" value="TreeGrafter"/>
</dbReference>
<dbReference type="Gene3D" id="2.60.120.200">
    <property type="match status" value="1"/>
</dbReference>
<feature type="coiled-coil region" evidence="6">
    <location>
        <begin position="355"/>
        <end position="389"/>
    </location>
</feature>
<comment type="caution">
    <text evidence="11">The sequence shown here is derived from an EMBL/GenBank/DDBJ whole genome shotgun (WGS) entry which is preliminary data.</text>
</comment>
<dbReference type="SUPFAM" id="SSF49899">
    <property type="entry name" value="Concanavalin A-like lectins/glucanases"/>
    <property type="match status" value="1"/>
</dbReference>
<dbReference type="EMBL" id="MU839845">
    <property type="protein sequence ID" value="KAK1750790.1"/>
    <property type="molecule type" value="Genomic_DNA"/>
</dbReference>
<dbReference type="AlphaFoldDB" id="A0AAJ0B3Z7"/>
<dbReference type="GO" id="GO:0005793">
    <property type="term" value="C:endoplasmic reticulum-Golgi intermediate compartment"/>
    <property type="evidence" value="ECO:0007669"/>
    <property type="project" value="TreeGrafter"/>
</dbReference>
<organism evidence="11 12">
    <name type="scientific">Echria macrotheca</name>
    <dbReference type="NCBI Taxonomy" id="438768"/>
    <lineage>
        <taxon>Eukaryota</taxon>
        <taxon>Fungi</taxon>
        <taxon>Dikarya</taxon>
        <taxon>Ascomycota</taxon>
        <taxon>Pezizomycotina</taxon>
        <taxon>Sordariomycetes</taxon>
        <taxon>Sordariomycetidae</taxon>
        <taxon>Sordariales</taxon>
        <taxon>Schizotheciaceae</taxon>
        <taxon>Echria</taxon>
    </lineage>
</organism>
<sequence length="449" mass="50252">MRLTRSAAALVAGFLARAEAQYLVNELSFGYGVRIAPEGTYQVPNFGLQGRPNIPELLSNKLIMTQPAPGNQRGAIWAERPLNNQNWITDVEFRANGPERGTGNMNIWLVKDGAHVVGPESLYTVGKFEGLVLTIDQHGGSGGMVRGFLNDGTTDFKSHQNVDNLAFGHCMFAYRNLGRPSQIKLRHTDNMFSVEVDGRMCFESDKIRIPPGYHFGITAASADNPDSFEVFKLVVLTEDNKHDQTQKQNQDQASQPIPDSYAKAQDMGNQKPPINKQRMVFGRSGQVEDPFDTAIPDQAAEKITGTAAQFADLHNRIQSVNHHLTSIFRTLGQNAGIDEKRHEEVSVMIGELKGLMTKLDRLESVENRMRDMEKEMRSIRNELTARLRDSENSIKYHVSDKHESLADHVKAHAAPGHSRLILVIIGSQLLLISGYIYYKRRKSTPKKYL</sequence>
<evidence type="ECO:0000313" key="12">
    <source>
        <dbReference type="Proteomes" id="UP001239445"/>
    </source>
</evidence>
<feature type="chain" id="PRO_5042587775" description="L-type lectin-like domain-containing protein" evidence="9">
    <location>
        <begin position="21"/>
        <end position="449"/>
    </location>
</feature>
<dbReference type="CDD" id="cd06903">
    <property type="entry name" value="lectin_EMP46_EMP47"/>
    <property type="match status" value="1"/>
</dbReference>
<dbReference type="Pfam" id="PF03388">
    <property type="entry name" value="Lectin_leg-like"/>
    <property type="match status" value="1"/>
</dbReference>
<dbReference type="InterPro" id="IPR005052">
    <property type="entry name" value="Lectin_leg"/>
</dbReference>
<protein>
    <recommendedName>
        <fullName evidence="10">L-type lectin-like domain-containing protein</fullName>
    </recommendedName>
</protein>
<evidence type="ECO:0000259" key="10">
    <source>
        <dbReference type="PROSITE" id="PS51328"/>
    </source>
</evidence>
<name>A0AAJ0B3Z7_9PEZI</name>
<evidence type="ECO:0000256" key="6">
    <source>
        <dbReference type="SAM" id="Coils"/>
    </source>
</evidence>
<dbReference type="GO" id="GO:0005537">
    <property type="term" value="F:D-mannose binding"/>
    <property type="evidence" value="ECO:0007669"/>
    <property type="project" value="TreeGrafter"/>
</dbReference>
<keyword evidence="3 9" id="KW-0732">Signal</keyword>
<proteinExistence type="predicted"/>
<evidence type="ECO:0000256" key="9">
    <source>
        <dbReference type="SAM" id="SignalP"/>
    </source>
</evidence>
<dbReference type="InterPro" id="IPR035661">
    <property type="entry name" value="EMP46/EMP47_N"/>
</dbReference>
<comment type="subcellular location">
    <subcellularLocation>
        <location evidence="1">Membrane</location>
        <topology evidence="1">Single-pass type I membrane protein</topology>
    </subcellularLocation>
</comment>
<dbReference type="GO" id="GO:0005789">
    <property type="term" value="C:endoplasmic reticulum membrane"/>
    <property type="evidence" value="ECO:0007669"/>
    <property type="project" value="TreeGrafter"/>
</dbReference>
<dbReference type="PANTHER" id="PTHR12223:SF28">
    <property type="entry name" value="LECTIN, MANNOSE BINDING 1 LIKE"/>
    <property type="match status" value="1"/>
</dbReference>
<reference evidence="11" key="1">
    <citation type="submission" date="2023-06" db="EMBL/GenBank/DDBJ databases">
        <title>Genome-scale phylogeny and comparative genomics of the fungal order Sordariales.</title>
        <authorList>
            <consortium name="Lawrence Berkeley National Laboratory"/>
            <person name="Hensen N."/>
            <person name="Bonometti L."/>
            <person name="Westerberg I."/>
            <person name="Brannstrom I.O."/>
            <person name="Guillou S."/>
            <person name="Cros-Aarteil S."/>
            <person name="Calhoun S."/>
            <person name="Haridas S."/>
            <person name="Kuo A."/>
            <person name="Mondo S."/>
            <person name="Pangilinan J."/>
            <person name="Riley R."/>
            <person name="Labutti K."/>
            <person name="Andreopoulos B."/>
            <person name="Lipzen A."/>
            <person name="Chen C."/>
            <person name="Yanf M."/>
            <person name="Daum C."/>
            <person name="Ng V."/>
            <person name="Clum A."/>
            <person name="Steindorff A."/>
            <person name="Ohm R."/>
            <person name="Martin F."/>
            <person name="Silar P."/>
            <person name="Natvig D."/>
            <person name="Lalanne C."/>
            <person name="Gautier V."/>
            <person name="Ament-Velasquez S.L."/>
            <person name="Kruys A."/>
            <person name="Hutchinson M.I."/>
            <person name="Powell A.J."/>
            <person name="Barry K."/>
            <person name="Miller A.N."/>
            <person name="Grigoriev I.V."/>
            <person name="Debuchy R."/>
            <person name="Gladieux P."/>
            <person name="Thoren M.H."/>
            <person name="Johannesson H."/>
        </authorList>
    </citation>
    <scope>NUCLEOTIDE SEQUENCE</scope>
    <source>
        <strain evidence="11">PSN4</strain>
    </source>
</reference>
<evidence type="ECO:0000256" key="1">
    <source>
        <dbReference type="ARBA" id="ARBA00004479"/>
    </source>
</evidence>
<feature type="region of interest" description="Disordered" evidence="7">
    <location>
        <begin position="241"/>
        <end position="275"/>
    </location>
</feature>
<dbReference type="GO" id="GO:0030134">
    <property type="term" value="C:COPII-coated ER to Golgi transport vesicle"/>
    <property type="evidence" value="ECO:0007669"/>
    <property type="project" value="TreeGrafter"/>
</dbReference>
<dbReference type="InterPro" id="IPR013320">
    <property type="entry name" value="ConA-like_dom_sf"/>
</dbReference>
<feature type="compositionally biased region" description="Polar residues" evidence="7">
    <location>
        <begin position="246"/>
        <end position="257"/>
    </location>
</feature>
<dbReference type="Proteomes" id="UP001239445">
    <property type="component" value="Unassembled WGS sequence"/>
</dbReference>
<evidence type="ECO:0000256" key="2">
    <source>
        <dbReference type="ARBA" id="ARBA00022692"/>
    </source>
</evidence>
<dbReference type="PROSITE" id="PS51328">
    <property type="entry name" value="L_LECTIN_LIKE"/>
    <property type="match status" value="1"/>
</dbReference>
<evidence type="ECO:0000256" key="7">
    <source>
        <dbReference type="SAM" id="MobiDB-lite"/>
    </source>
</evidence>
<keyword evidence="2 8" id="KW-0812">Transmembrane</keyword>
<keyword evidence="4 8" id="KW-1133">Transmembrane helix</keyword>
<feature type="signal peptide" evidence="9">
    <location>
        <begin position="1"/>
        <end position="20"/>
    </location>
</feature>
<keyword evidence="5 8" id="KW-0472">Membrane</keyword>
<evidence type="ECO:0000256" key="8">
    <source>
        <dbReference type="SAM" id="Phobius"/>
    </source>
</evidence>
<evidence type="ECO:0000256" key="3">
    <source>
        <dbReference type="ARBA" id="ARBA00022729"/>
    </source>
</evidence>
<dbReference type="PANTHER" id="PTHR12223">
    <property type="entry name" value="VESICULAR MANNOSE-BINDING LECTIN"/>
    <property type="match status" value="1"/>
</dbReference>
<accession>A0AAJ0B3Z7</accession>
<evidence type="ECO:0000256" key="5">
    <source>
        <dbReference type="ARBA" id="ARBA00023136"/>
    </source>
</evidence>
<evidence type="ECO:0000313" key="11">
    <source>
        <dbReference type="EMBL" id="KAK1750790.1"/>
    </source>
</evidence>
<keyword evidence="6" id="KW-0175">Coiled coil</keyword>
<feature type="domain" description="L-type lectin-like" evidence="10">
    <location>
        <begin position="26"/>
        <end position="238"/>
    </location>
</feature>
<evidence type="ECO:0000256" key="4">
    <source>
        <dbReference type="ARBA" id="ARBA00022989"/>
    </source>
</evidence>